<dbReference type="EMBL" id="SNXS01000001">
    <property type="protein sequence ID" value="TDP74908.1"/>
    <property type="molecule type" value="Genomic_DNA"/>
</dbReference>
<sequence>MMQRRDLLLAMGALTLSPASKAAALGVTPRPLRFPADFGAHPDTHIEWWYLTGALVPSGTDAATPIYGFQLTFFRVRTAVDPAHPSRFAAKQLLMAHAALTDLSTKTLRHDQALARSGFGLAAAAEPDTDVVLHGWRLRRHASAGYRAELKSERANFALTLDLKPTQPLLLQGQAGYSRKGPEPGAASHYYSEPQLQLAGELTVDGKRQPVQGRAWLDHEWSNQLLGTGPDSAIGWDWTGINLTDGGALTLFRLRRADGSVHWAGGSYRAVGQSQVRDFAPTEVGLQPGRLWKSARTGASYPVSWRLNTPIGAFELRALLDDQELDARSSTGTVYWEGLSELLDGSGRRVGLGYLEMTGYAGALRLG</sequence>
<dbReference type="Pfam" id="PF17186">
    <property type="entry name" value="Lipocalin_9"/>
    <property type="match status" value="1"/>
</dbReference>
<comment type="caution">
    <text evidence="3">The sequence shown here is derived from an EMBL/GenBank/DDBJ whole genome shotgun (WGS) entry which is preliminary data.</text>
</comment>
<dbReference type="InterPro" id="IPR010791">
    <property type="entry name" value="AttH_dom"/>
</dbReference>
<gene>
    <name evidence="3" type="ORF">DES47_101978</name>
</gene>
<accession>A0A4V3CU08</accession>
<keyword evidence="3" id="KW-0378">Hydrolase</keyword>
<evidence type="ECO:0000313" key="3">
    <source>
        <dbReference type="EMBL" id="TDP74908.1"/>
    </source>
</evidence>
<keyword evidence="4" id="KW-1185">Reference proteome</keyword>
<dbReference type="GO" id="GO:0016787">
    <property type="term" value="F:hydrolase activity"/>
    <property type="evidence" value="ECO:0007669"/>
    <property type="project" value="UniProtKB-KW"/>
</dbReference>
<dbReference type="PANTHER" id="PTHR38591">
    <property type="entry name" value="HYDROLASE"/>
    <property type="match status" value="1"/>
</dbReference>
<proteinExistence type="predicted"/>
<name>A0A4V3CU08_9BURK</name>
<feature type="chain" id="PRO_5020248896" evidence="1">
    <location>
        <begin position="23"/>
        <end position="367"/>
    </location>
</feature>
<dbReference type="InParanoid" id="A0A4V3CU08"/>
<feature type="signal peptide" evidence="1">
    <location>
        <begin position="1"/>
        <end position="22"/>
    </location>
</feature>
<feature type="domain" description="AttH" evidence="2">
    <location>
        <begin position="46"/>
        <end position="223"/>
    </location>
</feature>
<protein>
    <submittedName>
        <fullName evidence="3">Putative secreted hydrolase</fullName>
    </submittedName>
</protein>
<evidence type="ECO:0000256" key="1">
    <source>
        <dbReference type="SAM" id="SignalP"/>
    </source>
</evidence>
<dbReference type="SUPFAM" id="SSF159245">
    <property type="entry name" value="AttH-like"/>
    <property type="match status" value="1"/>
</dbReference>
<dbReference type="Proteomes" id="UP000295361">
    <property type="component" value="Unassembled WGS sequence"/>
</dbReference>
<dbReference type="InterPro" id="IPR023374">
    <property type="entry name" value="AttH-like_dom_sf"/>
</dbReference>
<dbReference type="PANTHER" id="PTHR38591:SF1">
    <property type="entry name" value="BLL1000 PROTEIN"/>
    <property type="match status" value="1"/>
</dbReference>
<evidence type="ECO:0000313" key="4">
    <source>
        <dbReference type="Proteomes" id="UP000295361"/>
    </source>
</evidence>
<organism evidence="3 4">
    <name type="scientific">Roseateles toxinivorans</name>
    <dbReference type="NCBI Taxonomy" id="270368"/>
    <lineage>
        <taxon>Bacteria</taxon>
        <taxon>Pseudomonadati</taxon>
        <taxon>Pseudomonadota</taxon>
        <taxon>Betaproteobacteria</taxon>
        <taxon>Burkholderiales</taxon>
        <taxon>Sphaerotilaceae</taxon>
        <taxon>Roseateles</taxon>
    </lineage>
</organism>
<evidence type="ECO:0000259" key="2">
    <source>
        <dbReference type="Pfam" id="PF07143"/>
    </source>
</evidence>
<dbReference type="Pfam" id="PF07143">
    <property type="entry name" value="CrtC"/>
    <property type="match status" value="1"/>
</dbReference>
<reference evidence="3 4" key="1">
    <citation type="submission" date="2019-03" db="EMBL/GenBank/DDBJ databases">
        <title>Genomic Encyclopedia of Type Strains, Phase IV (KMG-IV): sequencing the most valuable type-strain genomes for metagenomic binning, comparative biology and taxonomic classification.</title>
        <authorList>
            <person name="Goeker M."/>
        </authorList>
    </citation>
    <scope>NUCLEOTIDE SEQUENCE [LARGE SCALE GENOMIC DNA]</scope>
    <source>
        <strain evidence="3 4">DSM 16998</strain>
    </source>
</reference>
<keyword evidence="1" id="KW-0732">Signal</keyword>
<dbReference type="Gene3D" id="2.40.370.10">
    <property type="entry name" value="AttH-like domain"/>
    <property type="match status" value="2"/>
</dbReference>
<dbReference type="AlphaFoldDB" id="A0A4V3CU08"/>